<proteinExistence type="predicted"/>
<accession>A0A9E7ZYN3</accession>
<organism evidence="1">
    <name type="scientific">Bosea sp. NBC_00436</name>
    <dbReference type="NCBI Taxonomy" id="2969620"/>
    <lineage>
        <taxon>Bacteria</taxon>
        <taxon>Pseudomonadati</taxon>
        <taxon>Pseudomonadota</taxon>
        <taxon>Alphaproteobacteria</taxon>
        <taxon>Hyphomicrobiales</taxon>
        <taxon>Boseaceae</taxon>
        <taxon>Bosea</taxon>
    </lineage>
</organism>
<sequence length="110" mass="12049">MNEHSQLWRAPLQGGGRWQYEGKVRIDHGTWVGKRPDGAKRSGVTVSGAIASGRGNSKVAVQIVPEDFIHLMRAMCRENREAAILAFSQAISEFVDSADSPPESETPTTR</sequence>
<evidence type="ECO:0000313" key="1">
    <source>
        <dbReference type="EMBL" id="UZF88381.1"/>
    </source>
</evidence>
<reference evidence="1" key="1">
    <citation type="submission" date="2022-08" db="EMBL/GenBank/DDBJ databases">
        <title>Complete Genome Sequences of 2 Bosea sp. soil isolates.</title>
        <authorList>
            <person name="Alvarez Arevalo M."/>
            <person name="Sterndorff E.B."/>
            <person name="Faurdal D."/>
            <person name="Joergensen T.S."/>
            <person name="Weber T."/>
        </authorList>
    </citation>
    <scope>NUCLEOTIDE SEQUENCE</scope>
    <source>
        <strain evidence="1">NBC_00436</strain>
    </source>
</reference>
<protein>
    <submittedName>
        <fullName evidence="1">Uncharacterized protein</fullName>
    </submittedName>
</protein>
<dbReference type="AlphaFoldDB" id="A0A9E7ZYN3"/>
<name>A0A9E7ZYN3_9HYPH</name>
<dbReference type="EMBL" id="CP102774">
    <property type="protein sequence ID" value="UZF88381.1"/>
    <property type="molecule type" value="Genomic_DNA"/>
</dbReference>
<gene>
    <name evidence="1" type="ORF">NWE54_06225</name>
</gene>